<evidence type="ECO:0000256" key="2">
    <source>
        <dbReference type="ARBA" id="ARBA00011881"/>
    </source>
</evidence>
<gene>
    <name evidence="8" type="ORF">NOV72_05482</name>
</gene>
<dbReference type="InterPro" id="IPR013154">
    <property type="entry name" value="ADH-like_N"/>
</dbReference>
<dbReference type="NCBIfam" id="TIGR02817">
    <property type="entry name" value="adh_fam_1"/>
    <property type="match status" value="1"/>
</dbReference>
<dbReference type="OrthoDB" id="9785812at2"/>
<dbReference type="Gene3D" id="3.90.180.10">
    <property type="entry name" value="Medium-chain alcohol dehydrogenases, catalytic domain"/>
    <property type="match status" value="1"/>
</dbReference>
<keyword evidence="6" id="KW-0560">Oxidoreductase</keyword>
<dbReference type="Gene3D" id="3.40.50.720">
    <property type="entry name" value="NAD(P)-binding Rossmann-like Domain"/>
    <property type="match status" value="1"/>
</dbReference>
<dbReference type="InterPro" id="IPR020843">
    <property type="entry name" value="ER"/>
</dbReference>
<dbReference type="PANTHER" id="PTHR44154">
    <property type="entry name" value="QUINONE OXIDOREDUCTASE"/>
    <property type="match status" value="1"/>
</dbReference>
<evidence type="ECO:0000256" key="6">
    <source>
        <dbReference type="RuleBase" id="RU364000"/>
    </source>
</evidence>
<dbReference type="CDD" id="cd08252">
    <property type="entry name" value="AL_MDR"/>
    <property type="match status" value="1"/>
</dbReference>
<evidence type="ECO:0000256" key="1">
    <source>
        <dbReference type="ARBA" id="ARBA00004496"/>
    </source>
</evidence>
<dbReference type="GO" id="GO:0005737">
    <property type="term" value="C:cytoplasm"/>
    <property type="evidence" value="ECO:0007669"/>
    <property type="project" value="UniProtKB-SubCell"/>
</dbReference>
<evidence type="ECO:0000256" key="5">
    <source>
        <dbReference type="ARBA" id="ARBA00022884"/>
    </source>
</evidence>
<keyword evidence="6" id="KW-0479">Metal-binding</keyword>
<dbReference type="InterPro" id="IPR011032">
    <property type="entry name" value="GroES-like_sf"/>
</dbReference>
<comment type="subunit">
    <text evidence="2">Homotetramer.</text>
</comment>
<sequence length="338" mass="36369">MKAIGLTRYLPISDPESLVDIELDQPVPAGRDLLVKIEAIAVNPVDTKVRAPKDKVEAAPRVLGWDAAGVVAAVGPEVTLFKAGDPVYYAGDITRQGANSEFHLIDERIVGAKPKSLDFTCAAALPLTTITAWEALFDRLRVSAEGKDAGKSVLIVGGAGGVGSIGIQLAKRVAKLQVIATASRPESAKWAEDLGADHIVDHFGDIPKQMKDIGFPQVDYVLIFNDTDKHFPAAADVIKPQGAIATIVENAKPLPVEMLKSKSAAFHWEFMFTRAMFKTPDMIEQHKLLSEVARLIDAGAIRTTLGKDLGKINAANLREAHRLLEEGRTVGKLVLTGF</sequence>
<reference evidence="9" key="1">
    <citation type="submission" date="2018-01" db="EMBL/GenBank/DDBJ databases">
        <authorList>
            <person name="Peeters C."/>
        </authorList>
    </citation>
    <scope>NUCLEOTIDE SEQUENCE [LARGE SCALE GENOMIC DNA]</scope>
</reference>
<dbReference type="PANTHER" id="PTHR44154:SF1">
    <property type="entry name" value="QUINONE OXIDOREDUCTASE"/>
    <property type="match status" value="1"/>
</dbReference>
<keyword evidence="6" id="KW-0862">Zinc</keyword>
<proteinExistence type="inferred from homology"/>
<dbReference type="EMBL" id="OGTP01000029">
    <property type="protein sequence ID" value="SPB18283.1"/>
    <property type="molecule type" value="Genomic_DNA"/>
</dbReference>
<protein>
    <recommendedName>
        <fullName evidence="6">Zinc-type alcohol dehydrogenase-like protein</fullName>
    </recommendedName>
</protein>
<evidence type="ECO:0000259" key="7">
    <source>
        <dbReference type="SMART" id="SM00829"/>
    </source>
</evidence>
<name>A0A2U3IDI6_9BURK</name>
<comment type="similarity">
    <text evidence="6">Belongs to the zinc-containing alcohol dehydrogenase family. Quinone oxidoreductase subfamily.</text>
</comment>
<evidence type="ECO:0000313" key="9">
    <source>
        <dbReference type="Proteomes" id="UP000238169"/>
    </source>
</evidence>
<dbReference type="Pfam" id="PF08240">
    <property type="entry name" value="ADH_N"/>
    <property type="match status" value="1"/>
</dbReference>
<dbReference type="SUPFAM" id="SSF51735">
    <property type="entry name" value="NAD(P)-binding Rossmann-fold domains"/>
    <property type="match status" value="1"/>
</dbReference>
<accession>A0A2U3IDI6</accession>
<dbReference type="AlphaFoldDB" id="A0A2U3IDI6"/>
<dbReference type="GO" id="GO:0008270">
    <property type="term" value="F:zinc ion binding"/>
    <property type="evidence" value="ECO:0007669"/>
    <property type="project" value="InterPro"/>
</dbReference>
<dbReference type="SUPFAM" id="SSF50129">
    <property type="entry name" value="GroES-like"/>
    <property type="match status" value="1"/>
</dbReference>
<organism evidence="8 9">
    <name type="scientific">Caballeronia novacaledonica</name>
    <dbReference type="NCBI Taxonomy" id="1544861"/>
    <lineage>
        <taxon>Bacteria</taxon>
        <taxon>Pseudomonadati</taxon>
        <taxon>Pseudomonadota</taxon>
        <taxon>Betaproteobacteria</taxon>
        <taxon>Burkholderiales</taxon>
        <taxon>Burkholderiaceae</taxon>
        <taxon>Caballeronia</taxon>
    </lineage>
</organism>
<dbReference type="InterPro" id="IPR002364">
    <property type="entry name" value="Quin_OxRdtase/zeta-crystal_CS"/>
</dbReference>
<dbReference type="GO" id="GO:0003723">
    <property type="term" value="F:RNA binding"/>
    <property type="evidence" value="ECO:0007669"/>
    <property type="project" value="UniProtKB-KW"/>
</dbReference>
<dbReference type="InterPro" id="IPR014182">
    <property type="entry name" value="ADH_Zn_typ-1"/>
</dbReference>
<dbReference type="PROSITE" id="PS01162">
    <property type="entry name" value="QOR_ZETA_CRYSTAL"/>
    <property type="match status" value="1"/>
</dbReference>
<keyword evidence="9" id="KW-1185">Reference proteome</keyword>
<evidence type="ECO:0000313" key="8">
    <source>
        <dbReference type="EMBL" id="SPB18283.1"/>
    </source>
</evidence>
<dbReference type="RefSeq" id="WP_106857745.1">
    <property type="nucleotide sequence ID" value="NZ_OGTP01000029.1"/>
</dbReference>
<dbReference type="GO" id="GO:0016491">
    <property type="term" value="F:oxidoreductase activity"/>
    <property type="evidence" value="ECO:0007669"/>
    <property type="project" value="UniProtKB-KW"/>
</dbReference>
<keyword evidence="4" id="KW-0521">NADP</keyword>
<dbReference type="InterPro" id="IPR036291">
    <property type="entry name" value="NAD(P)-bd_dom_sf"/>
</dbReference>
<evidence type="ECO:0000256" key="3">
    <source>
        <dbReference type="ARBA" id="ARBA00022490"/>
    </source>
</evidence>
<dbReference type="InterPro" id="IPR051603">
    <property type="entry name" value="Zinc-ADH_QOR/CCCR"/>
</dbReference>
<keyword evidence="3" id="KW-0963">Cytoplasm</keyword>
<dbReference type="Pfam" id="PF13602">
    <property type="entry name" value="ADH_zinc_N_2"/>
    <property type="match status" value="1"/>
</dbReference>
<dbReference type="Proteomes" id="UP000238169">
    <property type="component" value="Unassembled WGS sequence"/>
</dbReference>
<keyword evidence="5" id="KW-0694">RNA-binding</keyword>
<comment type="subcellular location">
    <subcellularLocation>
        <location evidence="1">Cytoplasm</location>
    </subcellularLocation>
</comment>
<evidence type="ECO:0000256" key="4">
    <source>
        <dbReference type="ARBA" id="ARBA00022857"/>
    </source>
</evidence>
<feature type="domain" description="Enoyl reductase (ER)" evidence="7">
    <location>
        <begin position="13"/>
        <end position="335"/>
    </location>
</feature>
<dbReference type="SMART" id="SM00829">
    <property type="entry name" value="PKS_ER"/>
    <property type="match status" value="1"/>
</dbReference>